<sequence>MLPHIIPPPTFPPHPPCVLTLSYTPDCIPPQTLLRRGEYVFAFGGVGTNARLGFGRWCEPACVPHLLDYCMRNGPVARGRADAAGSAHYSSDQAILNPTHQQTQLAKLAGTVIVCGGSFSSRKTHPTYWLALLSLEY</sequence>
<organism evidence="1 2">
    <name type="scientific">Mycena indigotica</name>
    <dbReference type="NCBI Taxonomy" id="2126181"/>
    <lineage>
        <taxon>Eukaryota</taxon>
        <taxon>Fungi</taxon>
        <taxon>Dikarya</taxon>
        <taxon>Basidiomycota</taxon>
        <taxon>Agaricomycotina</taxon>
        <taxon>Agaricomycetes</taxon>
        <taxon>Agaricomycetidae</taxon>
        <taxon>Agaricales</taxon>
        <taxon>Marasmiineae</taxon>
        <taxon>Mycenaceae</taxon>
        <taxon>Mycena</taxon>
    </lineage>
</organism>
<proteinExistence type="predicted"/>
<dbReference type="RefSeq" id="XP_037217113.1">
    <property type="nucleotide sequence ID" value="XM_037365701.1"/>
</dbReference>
<dbReference type="Proteomes" id="UP000636479">
    <property type="component" value="Unassembled WGS sequence"/>
</dbReference>
<dbReference type="EMBL" id="JACAZF010000008">
    <property type="protein sequence ID" value="KAF7296754.1"/>
    <property type="molecule type" value="Genomic_DNA"/>
</dbReference>
<dbReference type="AlphaFoldDB" id="A0A8H6W2A5"/>
<gene>
    <name evidence="1" type="ORF">MIND_00906000</name>
</gene>
<keyword evidence="2" id="KW-1185">Reference proteome</keyword>
<accession>A0A8H6W2A5</accession>
<evidence type="ECO:0000313" key="1">
    <source>
        <dbReference type="EMBL" id="KAF7296754.1"/>
    </source>
</evidence>
<name>A0A8H6W2A5_9AGAR</name>
<comment type="caution">
    <text evidence="1">The sequence shown here is derived from an EMBL/GenBank/DDBJ whole genome shotgun (WGS) entry which is preliminary data.</text>
</comment>
<protein>
    <submittedName>
        <fullName evidence="1">Uncharacterized protein</fullName>
    </submittedName>
</protein>
<dbReference type="GeneID" id="59348217"/>
<evidence type="ECO:0000313" key="2">
    <source>
        <dbReference type="Proteomes" id="UP000636479"/>
    </source>
</evidence>
<reference evidence="1" key="1">
    <citation type="submission" date="2020-05" db="EMBL/GenBank/DDBJ databases">
        <title>Mycena genomes resolve the evolution of fungal bioluminescence.</title>
        <authorList>
            <person name="Tsai I.J."/>
        </authorList>
    </citation>
    <scope>NUCLEOTIDE SEQUENCE</scope>
    <source>
        <strain evidence="1">171206Taipei</strain>
    </source>
</reference>